<gene>
    <name evidence="1" type="ORF">CO051_07235</name>
</gene>
<name>A0A2M8EWA8_9BACT</name>
<dbReference type="EMBL" id="PFSC01000190">
    <property type="protein sequence ID" value="PJC30139.1"/>
    <property type="molecule type" value="Genomic_DNA"/>
</dbReference>
<organism evidence="1 2">
    <name type="scientific">Candidatus Roizmanbacteria bacterium CG_4_9_14_0_2_um_filter_39_13</name>
    <dbReference type="NCBI Taxonomy" id="1974839"/>
    <lineage>
        <taxon>Bacteria</taxon>
        <taxon>Candidatus Roizmaniibacteriota</taxon>
    </lineage>
</organism>
<dbReference type="Proteomes" id="UP000231383">
    <property type="component" value="Unassembled WGS sequence"/>
</dbReference>
<comment type="caution">
    <text evidence="1">The sequence shown here is derived from an EMBL/GenBank/DDBJ whole genome shotgun (WGS) entry which is preliminary data.</text>
</comment>
<evidence type="ECO:0000313" key="2">
    <source>
        <dbReference type="Proteomes" id="UP000231383"/>
    </source>
</evidence>
<accession>A0A2M8EWA8</accession>
<sequence length="82" mass="9938">IFDLWYLISQGTVINETFVKEKMKYYQKSNFSHADLIQKVKIFSEKAFEADIRPFIPMDERSKLKERFEYIQTYLIEKLSAF</sequence>
<evidence type="ECO:0008006" key="3">
    <source>
        <dbReference type="Google" id="ProtNLM"/>
    </source>
</evidence>
<feature type="non-terminal residue" evidence="1">
    <location>
        <position position="1"/>
    </location>
</feature>
<evidence type="ECO:0000313" key="1">
    <source>
        <dbReference type="EMBL" id="PJC30139.1"/>
    </source>
</evidence>
<proteinExistence type="predicted"/>
<protein>
    <recommendedName>
        <fullName evidence="3">Nucleotidyl transferase AbiEii/AbiGii toxin family protein</fullName>
    </recommendedName>
</protein>
<dbReference type="AlphaFoldDB" id="A0A2M8EWA8"/>
<reference evidence="2" key="1">
    <citation type="submission" date="2017-09" db="EMBL/GenBank/DDBJ databases">
        <title>Depth-based differentiation of microbial function through sediment-hosted aquifers and enrichment of novel symbionts in the deep terrestrial subsurface.</title>
        <authorList>
            <person name="Probst A.J."/>
            <person name="Ladd B."/>
            <person name="Jarett J.K."/>
            <person name="Geller-Mcgrath D.E."/>
            <person name="Sieber C.M.K."/>
            <person name="Emerson J.B."/>
            <person name="Anantharaman K."/>
            <person name="Thomas B.C."/>
            <person name="Malmstrom R."/>
            <person name="Stieglmeier M."/>
            <person name="Klingl A."/>
            <person name="Woyke T."/>
            <person name="Ryan C.M."/>
            <person name="Banfield J.F."/>
        </authorList>
    </citation>
    <scope>NUCLEOTIDE SEQUENCE [LARGE SCALE GENOMIC DNA]</scope>
</reference>